<comment type="caution">
    <text evidence="2">The sequence shown here is derived from an EMBL/GenBank/DDBJ whole genome shotgun (WGS) entry which is preliminary data.</text>
</comment>
<dbReference type="InterPro" id="IPR018640">
    <property type="entry name" value="DUF2063"/>
</dbReference>
<dbReference type="Pfam" id="PF09836">
    <property type="entry name" value="DUF2063"/>
    <property type="match status" value="1"/>
</dbReference>
<accession>A0A2T3XN69</accession>
<gene>
    <name evidence="2" type="ORF">C9I57_25865</name>
</gene>
<protein>
    <submittedName>
        <fullName evidence="2">DUF2063 domain-containing protein</fullName>
    </submittedName>
</protein>
<reference evidence="2 3" key="1">
    <citation type="submission" date="2018-03" db="EMBL/GenBank/DDBJ databases">
        <title>Whole genome analyses suggest that Burkholderia sensu lato contains two further novel genera in the rhizoxinica-symbiotica group Mycetohabitans gen. nov., and Trinickia gen. nov.: implications for the evolution of diazotrophy and nodulation in the Burkholderiaceae.</title>
        <authorList>
            <person name="Estrada De Los Santos P."/>
            <person name="Palmer M."/>
            <person name="Chavez-Ramirez B."/>
            <person name="Steenkamp E.T."/>
            <person name="Hirsch A.M."/>
            <person name="Manyaka P."/>
            <person name="Maluk M."/>
            <person name="Lafos M."/>
            <person name="Crook M."/>
            <person name="Gross E."/>
            <person name="Simon M.F."/>
            <person name="Bueno Dos Reis Junior F."/>
            <person name="Poole P.S."/>
            <person name="Venter S.N."/>
            <person name="James E.K."/>
        </authorList>
    </citation>
    <scope>NUCLEOTIDE SEQUENCE [LARGE SCALE GENOMIC DNA]</scope>
    <source>
        <strain evidence="2 3">JPY-366</strain>
    </source>
</reference>
<evidence type="ECO:0000259" key="1">
    <source>
        <dbReference type="Pfam" id="PF09836"/>
    </source>
</evidence>
<dbReference type="Proteomes" id="UP000240638">
    <property type="component" value="Unassembled WGS sequence"/>
</dbReference>
<dbReference type="EMBL" id="PYUC01000015">
    <property type="protein sequence ID" value="PTB17945.1"/>
    <property type="molecule type" value="Genomic_DNA"/>
</dbReference>
<dbReference type="RefSeq" id="WP_107153438.1">
    <property type="nucleotide sequence ID" value="NZ_PYUC01000015.1"/>
</dbReference>
<dbReference type="AlphaFoldDB" id="A0A2T3XN69"/>
<evidence type="ECO:0000313" key="3">
    <source>
        <dbReference type="Proteomes" id="UP000240638"/>
    </source>
</evidence>
<organism evidence="2 3">
    <name type="scientific">Trinickia symbiotica</name>
    <dbReference type="NCBI Taxonomy" id="863227"/>
    <lineage>
        <taxon>Bacteria</taxon>
        <taxon>Pseudomonadati</taxon>
        <taxon>Pseudomonadota</taxon>
        <taxon>Betaproteobacteria</taxon>
        <taxon>Burkholderiales</taxon>
        <taxon>Burkholderiaceae</taxon>
        <taxon>Trinickia</taxon>
    </lineage>
</organism>
<dbReference type="Gene3D" id="1.10.150.690">
    <property type="entry name" value="DUF2063"/>
    <property type="match status" value="1"/>
</dbReference>
<evidence type="ECO:0000313" key="2">
    <source>
        <dbReference type="EMBL" id="PTB17945.1"/>
    </source>
</evidence>
<sequence>MPSLYDIQAAFAAAIFEQDPSRAEGLIVGTDSGERLAVYYNNVYRNFLEALRAVYPVVERLVGERFFAHAASRYIHDTPSPRGDIQCFGASFPAFLASFPPSSALGYLPDTAALEWCMHEVFHAADHSPLSLSQLAILTETDCSMLRFRLHPACRLLASDFPVLKIWQVNQPDLGIDETVDAQAGGELLLIRRPGLAVEVEPLERGEFAMLQALFDGAGVDDAYGFALQADHDFHLGEFIQRRIVDATLVDFSVGPGASEMESRRRTAHGRVSP</sequence>
<feature type="domain" description="Putative DNA-binding" evidence="1">
    <location>
        <begin position="7"/>
        <end position="96"/>
    </location>
</feature>
<proteinExistence type="predicted"/>
<name>A0A2T3XN69_9BURK</name>
<dbReference type="InterPro" id="IPR044922">
    <property type="entry name" value="DUF2063_N_sf"/>
</dbReference>